<gene>
    <name evidence="2" type="ORF">Micbo1qcDRAFT_199898</name>
</gene>
<feature type="compositionally biased region" description="Basic and acidic residues" evidence="1">
    <location>
        <begin position="219"/>
        <end position="240"/>
    </location>
</feature>
<sequence length="682" mass="74936">MAARKYTSAELLELREHATHCSANDALAKIARHLDIADLLVKGHGETNARPASVHHGRRSRSTKEETSMSTEDSDEQILFRGKRLAAQQSEGFKRFYKAVVSPSHVRVTAGGRIVPNTRPSSSPTTKWDRESTPTQVAEPARPTHPDQGYAINGPLGPMALPPSMYGQFMHFPQMVTHMPTPVPLFHLPNGYPMAYGNPPMPYLPDPVASHPAQFHGSRPHENAKEENSQDGRSTDETSTKKSRPPPILVMPPDVRDPCRPLMLHGQLVYPRLPAPGFMHSPYYSAPAMGSFPFPPPALPPMGQPASAPPVPTPAGPYMVPSETSSINSADRTNQPVMPAKQVSTPPLSSIKPSSVTKRQLDSLRSSLKYYEDQLAYNKHQIDEKGTQEQARKIRQSIAQFEHNLRLQQEFEAINYPKQMSESDATASSYSEYSYPRELTAEEKRAREIYWGQESNKGTGLPKFDGKDFYPPSPVKLEFFDRGHARQQDSAFAQKSQSETHDPALSTATAPRSKAGRKLSHAIPIVAPSDGSVINHIDAAAQRGRSSVTGEHREARSLPSQEDPAVNRANTRPVNDLWHSMMRNGSTGGTTTPTTITSATATGYLPQYFGHAAASLMPSMPNVQSLSRNSATDKYVGVETVSSPLERFGENRPPPANAGVAESDAVKGLHERLQRDDERRPV</sequence>
<dbReference type="EMBL" id="KQ964245">
    <property type="protein sequence ID" value="KXJ97177.1"/>
    <property type="molecule type" value="Genomic_DNA"/>
</dbReference>
<feature type="compositionally biased region" description="Basic and acidic residues" evidence="1">
    <location>
        <begin position="664"/>
        <end position="682"/>
    </location>
</feature>
<keyword evidence="3" id="KW-1185">Reference proteome</keyword>
<reference evidence="3" key="1">
    <citation type="submission" date="2016-02" db="EMBL/GenBank/DDBJ databases">
        <title>Draft genome sequence of Microdochium bolleyi, a fungal endophyte of beachgrass.</title>
        <authorList>
            <consortium name="DOE Joint Genome Institute"/>
            <person name="David A.S."/>
            <person name="May G."/>
            <person name="Haridas S."/>
            <person name="Lim J."/>
            <person name="Wang M."/>
            <person name="Labutti K."/>
            <person name="Lipzen A."/>
            <person name="Barry K."/>
            <person name="Grigoriev I.V."/>
        </authorList>
    </citation>
    <scope>NUCLEOTIDE SEQUENCE [LARGE SCALE GENOMIC DNA]</scope>
    <source>
        <strain evidence="3">J235TASD1</strain>
    </source>
</reference>
<dbReference type="STRING" id="196109.A0A136JJ76"/>
<name>A0A136JJ76_9PEZI</name>
<evidence type="ECO:0000313" key="3">
    <source>
        <dbReference type="Proteomes" id="UP000070501"/>
    </source>
</evidence>
<feature type="compositionally biased region" description="Polar residues" evidence="1">
    <location>
        <begin position="488"/>
        <end position="497"/>
    </location>
</feature>
<evidence type="ECO:0000256" key="1">
    <source>
        <dbReference type="SAM" id="MobiDB-lite"/>
    </source>
</evidence>
<organism evidence="2 3">
    <name type="scientific">Microdochium bolleyi</name>
    <dbReference type="NCBI Taxonomy" id="196109"/>
    <lineage>
        <taxon>Eukaryota</taxon>
        <taxon>Fungi</taxon>
        <taxon>Dikarya</taxon>
        <taxon>Ascomycota</taxon>
        <taxon>Pezizomycotina</taxon>
        <taxon>Sordariomycetes</taxon>
        <taxon>Xylariomycetidae</taxon>
        <taxon>Xylariales</taxon>
        <taxon>Microdochiaceae</taxon>
        <taxon>Microdochium</taxon>
    </lineage>
</organism>
<evidence type="ECO:0000313" key="2">
    <source>
        <dbReference type="EMBL" id="KXJ97177.1"/>
    </source>
</evidence>
<feature type="region of interest" description="Disordered" evidence="1">
    <location>
        <begin position="541"/>
        <end position="568"/>
    </location>
</feature>
<feature type="region of interest" description="Disordered" evidence="1">
    <location>
        <begin position="205"/>
        <end position="255"/>
    </location>
</feature>
<feature type="region of interest" description="Disordered" evidence="1">
    <location>
        <begin position="485"/>
        <end position="517"/>
    </location>
</feature>
<feature type="region of interest" description="Disordered" evidence="1">
    <location>
        <begin position="47"/>
        <end position="77"/>
    </location>
</feature>
<dbReference type="OrthoDB" id="5401902at2759"/>
<proteinExistence type="predicted"/>
<dbReference type="Proteomes" id="UP000070501">
    <property type="component" value="Unassembled WGS sequence"/>
</dbReference>
<protein>
    <submittedName>
        <fullName evidence="2">Uncharacterized protein</fullName>
    </submittedName>
</protein>
<feature type="region of interest" description="Disordered" evidence="1">
    <location>
        <begin position="325"/>
        <end position="358"/>
    </location>
</feature>
<accession>A0A136JJ76</accession>
<feature type="region of interest" description="Disordered" evidence="1">
    <location>
        <begin position="645"/>
        <end position="682"/>
    </location>
</feature>
<dbReference type="AlphaFoldDB" id="A0A136JJ76"/>
<feature type="region of interest" description="Disordered" evidence="1">
    <location>
        <begin position="112"/>
        <end position="149"/>
    </location>
</feature>
<dbReference type="InParanoid" id="A0A136JJ76"/>